<dbReference type="EMBL" id="CABPSN010000002">
    <property type="protein sequence ID" value="VVE01397.1"/>
    <property type="molecule type" value="Genomic_DNA"/>
</dbReference>
<organism evidence="1 2">
    <name type="scientific">Pandoraea aquatica</name>
    <dbReference type="NCBI Taxonomy" id="2508290"/>
    <lineage>
        <taxon>Bacteria</taxon>
        <taxon>Pseudomonadati</taxon>
        <taxon>Pseudomonadota</taxon>
        <taxon>Betaproteobacteria</taxon>
        <taxon>Burkholderiales</taxon>
        <taxon>Burkholderiaceae</taxon>
        <taxon>Pandoraea</taxon>
    </lineage>
</organism>
<dbReference type="CDD" id="cd10979">
    <property type="entry name" value="CE4_PuuE_like"/>
    <property type="match status" value="1"/>
</dbReference>
<accession>A0A5E4UNB3</accession>
<dbReference type="GO" id="GO:0005975">
    <property type="term" value="P:carbohydrate metabolic process"/>
    <property type="evidence" value="ECO:0007669"/>
    <property type="project" value="InterPro"/>
</dbReference>
<dbReference type="SUPFAM" id="SSF88713">
    <property type="entry name" value="Glycoside hydrolase/deacetylase"/>
    <property type="match status" value="1"/>
</dbReference>
<evidence type="ECO:0000313" key="2">
    <source>
        <dbReference type="Proteomes" id="UP000366819"/>
    </source>
</evidence>
<protein>
    <submittedName>
        <fullName evidence="1">Polysaccharide deacetylase</fullName>
    </submittedName>
</protein>
<proteinExistence type="predicted"/>
<evidence type="ECO:0000313" key="1">
    <source>
        <dbReference type="EMBL" id="VVE01397.1"/>
    </source>
</evidence>
<dbReference type="Proteomes" id="UP000366819">
    <property type="component" value="Unassembled WGS sequence"/>
</dbReference>
<dbReference type="PANTHER" id="PTHR43123">
    <property type="entry name" value="POLYSACCHARIDE DEACETYLASE-RELATED"/>
    <property type="match status" value="1"/>
</dbReference>
<dbReference type="PANTHER" id="PTHR43123:SF4">
    <property type="entry name" value="POLYSACCHARIDE DEACETYLASE"/>
    <property type="match status" value="1"/>
</dbReference>
<dbReference type="Gene3D" id="3.20.20.370">
    <property type="entry name" value="Glycoside hydrolase/deacetylase"/>
    <property type="match status" value="1"/>
</dbReference>
<name>A0A5E4UNB3_9BURK</name>
<sequence>MPYRNDDIPMTSALTLPERDDLANGDTRFGALRSHDRFDYLPITARDTYRWPNGARLAVYLGFNLEHFAFGEGMGANLGPVSPQPDVLNFSWREYGNRVGAWRCLDLFDDLSMPAGVVLNTSLLDHCPALVHACVARGDELIGHGHTNAQRQSDFEPAHEHDLLMHCRSRLAQATGCAPTGWLSPWISETHHTPDLLASTGYRYTLNWCHDDRPVRMRTTHGTLWSVPYPQEVNDIPMIVGRQMDGMAFADMIADNFDEMYAQAEHPTRAQPLVMGIALHPYLVGQPYRLRHLRRVLTPIVQAAQRGEIWLTRPGDIAAHVASVSLTRPDAVMG</sequence>
<reference evidence="1 2" key="1">
    <citation type="submission" date="2019-08" db="EMBL/GenBank/DDBJ databases">
        <authorList>
            <person name="Peeters C."/>
        </authorList>
    </citation>
    <scope>NUCLEOTIDE SEQUENCE [LARGE SCALE GENOMIC DNA]</scope>
    <source>
        <strain evidence="1 2">LMG 31011</strain>
    </source>
</reference>
<dbReference type="InterPro" id="IPR011330">
    <property type="entry name" value="Glyco_hydro/deAcase_b/a-brl"/>
</dbReference>
<gene>
    <name evidence="1" type="ORF">PAQ31011_02162</name>
</gene>
<dbReference type="AlphaFoldDB" id="A0A5E4UNB3"/>
<keyword evidence="2" id="KW-1185">Reference proteome</keyword>